<evidence type="ECO:0000256" key="8">
    <source>
        <dbReference type="HAMAP-Rule" id="MF_03019"/>
    </source>
</evidence>
<comment type="pathway">
    <text evidence="8">Cofactor biosynthesis; NAD(+) biosynthesis; quinolinate from L-kynurenine: step 3/3.</text>
</comment>
<comment type="subcellular location">
    <subcellularLocation>
        <location evidence="8">Cytoplasm</location>
    </subcellularLocation>
</comment>
<dbReference type="GO" id="GO:0008198">
    <property type="term" value="F:ferrous iron binding"/>
    <property type="evidence" value="ECO:0007669"/>
    <property type="project" value="UniProtKB-UniRule"/>
</dbReference>
<keyword evidence="7" id="KW-0408">Iron</keyword>
<comment type="similarity">
    <text evidence="8">Belongs to the 3-HAO family.</text>
</comment>
<comment type="catalytic activity">
    <reaction evidence="8">
        <text>3-hydroxyanthranilate + O2 = (2Z,4Z)-2-amino-3-carboxymuconate 6-semialdehyde</text>
        <dbReference type="Rhea" id="RHEA:17953"/>
        <dbReference type="ChEBI" id="CHEBI:15379"/>
        <dbReference type="ChEBI" id="CHEBI:36559"/>
        <dbReference type="ChEBI" id="CHEBI:77612"/>
        <dbReference type="EC" id="1.13.11.6"/>
    </reaction>
</comment>
<keyword evidence="4" id="KW-0479">Metal-binding</keyword>
<accession>A0A152A0N1</accession>
<dbReference type="EMBL" id="LODT01000020">
    <property type="protein sequence ID" value="KYQ99811.1"/>
    <property type="molecule type" value="Genomic_DNA"/>
</dbReference>
<keyword evidence="6 8" id="KW-0560">Oxidoreductase</keyword>
<evidence type="ECO:0000313" key="10">
    <source>
        <dbReference type="Proteomes" id="UP000076078"/>
    </source>
</evidence>
<organism evidence="9 10">
    <name type="scientific">Tieghemostelium lacteum</name>
    <name type="common">Slime mold</name>
    <name type="synonym">Dictyostelium lacteum</name>
    <dbReference type="NCBI Taxonomy" id="361077"/>
    <lineage>
        <taxon>Eukaryota</taxon>
        <taxon>Amoebozoa</taxon>
        <taxon>Evosea</taxon>
        <taxon>Eumycetozoa</taxon>
        <taxon>Dictyostelia</taxon>
        <taxon>Dictyosteliales</taxon>
        <taxon>Raperosteliaceae</taxon>
        <taxon>Tieghemostelium</taxon>
    </lineage>
</organism>
<comment type="cofactor">
    <cofactor evidence="1">
        <name>Fe(2+)</name>
        <dbReference type="ChEBI" id="CHEBI:29033"/>
    </cofactor>
</comment>
<comment type="caution">
    <text evidence="9">The sequence shown here is derived from an EMBL/GenBank/DDBJ whole genome shotgun (WGS) entry which is preliminary data.</text>
</comment>
<dbReference type="GO" id="GO:0043420">
    <property type="term" value="P:anthranilate metabolic process"/>
    <property type="evidence" value="ECO:0007669"/>
    <property type="project" value="UniProtKB-UniRule"/>
</dbReference>
<comment type="function">
    <text evidence="2 8">Catalyzes the oxidative ring opening of 3-hydroxyanthranilate to 2-amino-3-carboxymuconate semialdehyde, which spontaneously cyclizes to quinolinate.</text>
</comment>
<proteinExistence type="inferred from homology"/>
<evidence type="ECO:0000256" key="1">
    <source>
        <dbReference type="ARBA" id="ARBA00001954"/>
    </source>
</evidence>
<evidence type="ECO:0000256" key="3">
    <source>
        <dbReference type="ARBA" id="ARBA00022642"/>
    </source>
</evidence>
<dbReference type="OMA" id="KPPVGNQ"/>
<dbReference type="GO" id="GO:0000334">
    <property type="term" value="F:3-hydroxyanthranilate 3,4-dioxygenase activity"/>
    <property type="evidence" value="ECO:0007669"/>
    <property type="project" value="UniProtKB-UniRule"/>
</dbReference>
<dbReference type="GO" id="GO:0019805">
    <property type="term" value="P:quinolinate biosynthetic process"/>
    <property type="evidence" value="ECO:0007669"/>
    <property type="project" value="UniProtKB-UniRule"/>
</dbReference>
<evidence type="ECO:0000256" key="2">
    <source>
        <dbReference type="ARBA" id="ARBA00002752"/>
    </source>
</evidence>
<dbReference type="STRING" id="361077.A0A152A0N1"/>
<dbReference type="PANTHER" id="PTHR15497">
    <property type="entry name" value="3-HYDROXYANTHRANILATE 3,4-DIOXYGENASE"/>
    <property type="match status" value="1"/>
</dbReference>
<evidence type="ECO:0000256" key="4">
    <source>
        <dbReference type="ARBA" id="ARBA00022723"/>
    </source>
</evidence>
<gene>
    <name evidence="9" type="ORF">DLAC_03760</name>
</gene>
<keyword evidence="5 8" id="KW-0223">Dioxygenase</keyword>
<keyword evidence="10" id="KW-1185">Reference proteome</keyword>
<dbReference type="SUPFAM" id="SSF51182">
    <property type="entry name" value="RmlC-like cupins"/>
    <property type="match status" value="1"/>
</dbReference>
<dbReference type="InterPro" id="IPR011051">
    <property type="entry name" value="RmlC_Cupin_sf"/>
</dbReference>
<evidence type="ECO:0000256" key="5">
    <source>
        <dbReference type="ARBA" id="ARBA00022964"/>
    </source>
</evidence>
<dbReference type="CDD" id="cd06123">
    <property type="entry name" value="cupin_HAO"/>
    <property type="match status" value="1"/>
</dbReference>
<dbReference type="Gene3D" id="2.60.120.10">
    <property type="entry name" value="Jelly Rolls"/>
    <property type="match status" value="1"/>
</dbReference>
<keyword evidence="3 8" id="KW-0662">Pyridine nucleotide biosynthesis</keyword>
<protein>
    <recommendedName>
        <fullName evidence="8">3-hydroxyanthranilate 3,4-dioxygenase</fullName>
        <ecNumber evidence="8">1.13.11.6</ecNumber>
    </recommendedName>
    <alternativeName>
        <fullName evidence="8">3-hydroxyanthranilate oxygenase</fullName>
        <shortName evidence="8">3-HAO</shortName>
    </alternativeName>
    <alternativeName>
        <fullName evidence="8">3-hydroxyanthranilic acid dioxygenase</fullName>
        <shortName evidence="8">HAD</shortName>
    </alternativeName>
</protein>
<keyword evidence="8" id="KW-0963">Cytoplasm</keyword>
<dbReference type="AlphaFoldDB" id="A0A152A0N1"/>
<dbReference type="Proteomes" id="UP000076078">
    <property type="component" value="Unassembled WGS sequence"/>
</dbReference>
<dbReference type="NCBIfam" id="NF009763">
    <property type="entry name" value="PRK13264.1"/>
    <property type="match status" value="1"/>
</dbReference>
<name>A0A152A0N1_TIELA</name>
<dbReference type="Pfam" id="PF06052">
    <property type="entry name" value="3-HAO"/>
    <property type="match status" value="1"/>
</dbReference>
<dbReference type="OrthoDB" id="204928at2759"/>
<dbReference type="HAMAP" id="MF_00825">
    <property type="entry name" value="3_HAO"/>
    <property type="match status" value="1"/>
</dbReference>
<evidence type="ECO:0000256" key="6">
    <source>
        <dbReference type="ARBA" id="ARBA00023002"/>
    </source>
</evidence>
<evidence type="ECO:0000256" key="7">
    <source>
        <dbReference type="ARBA" id="ARBA00023004"/>
    </source>
</evidence>
<dbReference type="GO" id="GO:0034354">
    <property type="term" value="P:'de novo' NAD+ biosynthetic process from L-tryptophan"/>
    <property type="evidence" value="ECO:0007669"/>
    <property type="project" value="UniProtKB-UniRule"/>
</dbReference>
<dbReference type="InterPro" id="IPR010329">
    <property type="entry name" value="3hydroanth_dOase"/>
</dbReference>
<dbReference type="PANTHER" id="PTHR15497:SF1">
    <property type="entry name" value="3-HYDROXYANTHRANILATE 3,4-DIOXYGENASE"/>
    <property type="match status" value="1"/>
</dbReference>
<dbReference type="GO" id="GO:0005737">
    <property type="term" value="C:cytoplasm"/>
    <property type="evidence" value="ECO:0007669"/>
    <property type="project" value="UniProtKB-SubCell"/>
</dbReference>
<reference evidence="9 10" key="1">
    <citation type="submission" date="2015-12" db="EMBL/GenBank/DDBJ databases">
        <title>Dictyostelia acquired genes for synthesis and detection of signals that induce cell-type specialization by lateral gene transfer from prokaryotes.</title>
        <authorList>
            <person name="Gloeckner G."/>
            <person name="Schaap P."/>
        </authorList>
    </citation>
    <scope>NUCLEOTIDE SEQUENCE [LARGE SCALE GENOMIC DNA]</scope>
    <source>
        <strain evidence="9 10">TK</strain>
    </source>
</reference>
<dbReference type="FunCoup" id="A0A152A0N1">
    <property type="interactions" value="167"/>
</dbReference>
<dbReference type="EC" id="1.13.11.6" evidence="8"/>
<dbReference type="GO" id="GO:0006569">
    <property type="term" value="P:L-tryptophan catabolic process"/>
    <property type="evidence" value="ECO:0007669"/>
    <property type="project" value="UniProtKB-UniRule"/>
</dbReference>
<dbReference type="NCBIfam" id="TIGR03037">
    <property type="entry name" value="anthran_nbaC"/>
    <property type="match status" value="1"/>
</dbReference>
<sequence>MSGKSHTQLLPPFNFNKWIDENKHLLTPPVGASLLYKDPNGTFIIMAVGGPNTRTDYHINQTDEFFYQHKGDMILKVVDNGEFKDIHIREGDMFILPGNTPHSPQRFQNTVGLVLERKRQPENIDTLRWYCDECKEILFESSFHVQDLDLGKELTPLINRFYDDESLRTCKHCKHISQKPSLVKDIKM</sequence>
<dbReference type="InterPro" id="IPR014710">
    <property type="entry name" value="RmlC-like_jellyroll"/>
</dbReference>
<dbReference type="UniPathway" id="UPA00253">
    <property type="reaction ID" value="UER00330"/>
</dbReference>
<dbReference type="InParanoid" id="A0A152A0N1"/>
<evidence type="ECO:0000313" key="9">
    <source>
        <dbReference type="EMBL" id="KYQ99811.1"/>
    </source>
</evidence>